<gene>
    <name evidence="3" type="ORF">BSL78_03804</name>
</gene>
<keyword evidence="2" id="KW-0812">Transmembrane</keyword>
<proteinExistence type="predicted"/>
<keyword evidence="4" id="KW-1185">Reference proteome</keyword>
<evidence type="ECO:0000313" key="3">
    <source>
        <dbReference type="EMBL" id="PIK59294.1"/>
    </source>
</evidence>
<evidence type="ECO:0000256" key="2">
    <source>
        <dbReference type="SAM" id="Phobius"/>
    </source>
</evidence>
<sequence length="225" mass="24912">MLTPNIANQQLQGSQPPVNPNYQLDPATAASHTPQPQQPYLQPQMPPHQQQTAENQPQQNPVTYPAPPPYQQYDQKGSLPPPPYQPQEIQTIQPQPIHAMPYNMSQQGQGVVIQQPQQFQQMPFQPVTVINTSDAGQSNSIQGMAITSIVLSAIATVCVLGCLCTIPAIVLGSLAFKQIRGGRHKEKIRYHFYGFDSYSMDHICCLIIDFNNRRLRGCGAEAALK</sequence>
<name>A0A2G8LGB5_STIJA</name>
<accession>A0A2G8LGB5</accession>
<dbReference type="AlphaFoldDB" id="A0A2G8LGB5"/>
<keyword evidence="2" id="KW-0472">Membrane</keyword>
<keyword evidence="2" id="KW-1133">Transmembrane helix</keyword>
<protein>
    <submittedName>
        <fullName evidence="3">Uncharacterized protein</fullName>
    </submittedName>
</protein>
<comment type="caution">
    <text evidence="3">The sequence shown here is derived from an EMBL/GenBank/DDBJ whole genome shotgun (WGS) entry which is preliminary data.</text>
</comment>
<feature type="compositionally biased region" description="Polar residues" evidence="1">
    <location>
        <begin position="1"/>
        <end position="22"/>
    </location>
</feature>
<dbReference type="EMBL" id="MRZV01000087">
    <property type="protein sequence ID" value="PIK59294.1"/>
    <property type="molecule type" value="Genomic_DNA"/>
</dbReference>
<feature type="compositionally biased region" description="Low complexity" evidence="1">
    <location>
        <begin position="34"/>
        <end position="63"/>
    </location>
</feature>
<evidence type="ECO:0000256" key="1">
    <source>
        <dbReference type="SAM" id="MobiDB-lite"/>
    </source>
</evidence>
<feature type="region of interest" description="Disordered" evidence="1">
    <location>
        <begin position="1"/>
        <end position="85"/>
    </location>
</feature>
<organism evidence="3 4">
    <name type="scientific">Stichopus japonicus</name>
    <name type="common">Sea cucumber</name>
    <dbReference type="NCBI Taxonomy" id="307972"/>
    <lineage>
        <taxon>Eukaryota</taxon>
        <taxon>Metazoa</taxon>
        <taxon>Echinodermata</taxon>
        <taxon>Eleutherozoa</taxon>
        <taxon>Echinozoa</taxon>
        <taxon>Holothuroidea</taxon>
        <taxon>Aspidochirotacea</taxon>
        <taxon>Aspidochirotida</taxon>
        <taxon>Stichopodidae</taxon>
        <taxon>Apostichopus</taxon>
    </lineage>
</organism>
<dbReference type="Proteomes" id="UP000230750">
    <property type="component" value="Unassembled WGS sequence"/>
</dbReference>
<reference evidence="3 4" key="1">
    <citation type="journal article" date="2017" name="PLoS Biol.">
        <title>The sea cucumber genome provides insights into morphological evolution and visceral regeneration.</title>
        <authorList>
            <person name="Zhang X."/>
            <person name="Sun L."/>
            <person name="Yuan J."/>
            <person name="Sun Y."/>
            <person name="Gao Y."/>
            <person name="Zhang L."/>
            <person name="Li S."/>
            <person name="Dai H."/>
            <person name="Hamel J.F."/>
            <person name="Liu C."/>
            <person name="Yu Y."/>
            <person name="Liu S."/>
            <person name="Lin W."/>
            <person name="Guo K."/>
            <person name="Jin S."/>
            <person name="Xu P."/>
            <person name="Storey K.B."/>
            <person name="Huan P."/>
            <person name="Zhang T."/>
            <person name="Zhou Y."/>
            <person name="Zhang J."/>
            <person name="Lin C."/>
            <person name="Li X."/>
            <person name="Xing L."/>
            <person name="Huo D."/>
            <person name="Sun M."/>
            <person name="Wang L."/>
            <person name="Mercier A."/>
            <person name="Li F."/>
            <person name="Yang H."/>
            <person name="Xiang J."/>
        </authorList>
    </citation>
    <scope>NUCLEOTIDE SEQUENCE [LARGE SCALE GENOMIC DNA]</scope>
    <source>
        <strain evidence="3">Shaxun</strain>
        <tissue evidence="3">Muscle</tissue>
    </source>
</reference>
<evidence type="ECO:0000313" key="4">
    <source>
        <dbReference type="Proteomes" id="UP000230750"/>
    </source>
</evidence>
<feature type="transmembrane region" description="Helical" evidence="2">
    <location>
        <begin position="149"/>
        <end position="176"/>
    </location>
</feature>